<comment type="caution">
    <text evidence="1">The sequence shown here is derived from an EMBL/GenBank/DDBJ whole genome shotgun (WGS) entry which is preliminary data.</text>
</comment>
<reference evidence="1" key="1">
    <citation type="submission" date="2020-08" db="EMBL/GenBank/DDBJ databases">
        <title>Complete genome sequence of Weissella confusa strain FS54 provides insights into metabolic potential.</title>
        <authorList>
            <person name="Fhoula I."/>
            <person name="Najjari A."/>
            <person name="Lekired A."/>
            <person name="Bessrour-Aouam N."/>
            <person name="Jaballah S."/>
            <person name="Klibi N."/>
            <person name="Ouzari H.-I."/>
        </authorList>
    </citation>
    <scope>NUCLEOTIDE SEQUENCE</scope>
    <source>
        <strain evidence="1">FS54</strain>
    </source>
</reference>
<dbReference type="Proteomes" id="UP000650485">
    <property type="component" value="Unassembled WGS sequence"/>
</dbReference>
<evidence type="ECO:0000313" key="1">
    <source>
        <dbReference type="EMBL" id="MBC6499209.1"/>
    </source>
</evidence>
<organism evidence="1 2">
    <name type="scientific">Weissella confusa</name>
    <name type="common">Lactobacillus confusus</name>
    <dbReference type="NCBI Taxonomy" id="1583"/>
    <lineage>
        <taxon>Bacteria</taxon>
        <taxon>Bacillati</taxon>
        <taxon>Bacillota</taxon>
        <taxon>Bacilli</taxon>
        <taxon>Lactobacillales</taxon>
        <taxon>Lactobacillaceae</taxon>
        <taxon>Weissella</taxon>
    </lineage>
</organism>
<gene>
    <name evidence="1" type="ORF">H7R52_11105</name>
</gene>
<sequence length="106" mass="12478">MADFDLKSIMTQLNNLEFNEPIYTGETVTAETNFEPLYDPVVDHPRYYWMAQICHILSKNFGLSYAAIGRILNEPEANVRRWVKKVAHDFTSFSEIQEVFTNENRW</sequence>
<proteinExistence type="predicted"/>
<dbReference type="AlphaFoldDB" id="A0A923NGR4"/>
<evidence type="ECO:0000313" key="2">
    <source>
        <dbReference type="Proteomes" id="UP000650485"/>
    </source>
</evidence>
<dbReference type="EMBL" id="JACSZT010000008">
    <property type="protein sequence ID" value="MBC6499209.1"/>
    <property type="molecule type" value="Genomic_DNA"/>
</dbReference>
<accession>A0A923NGR4</accession>
<protein>
    <submittedName>
        <fullName evidence="1">Uncharacterized protein</fullName>
    </submittedName>
</protein>
<name>A0A923NGR4_WEICO</name>
<dbReference type="RefSeq" id="WP_252972217.1">
    <property type="nucleotide sequence ID" value="NZ_ALXJ01000072.1"/>
</dbReference>